<feature type="domain" description="OB-fold nucleic acid binding" evidence="8">
    <location>
        <begin position="6"/>
        <end position="99"/>
    </location>
</feature>
<dbReference type="InterPro" id="IPR025824">
    <property type="entry name" value="OB-fold_nuc-bd_dom"/>
</dbReference>
<keyword evidence="4 5" id="KW-0269">Exonuclease</keyword>
<dbReference type="CDD" id="cd04489">
    <property type="entry name" value="ExoVII_LU_OBF"/>
    <property type="match status" value="1"/>
</dbReference>
<proteinExistence type="inferred from homology"/>
<dbReference type="Pfam" id="PF02601">
    <property type="entry name" value="Exonuc_VII_L"/>
    <property type="match status" value="1"/>
</dbReference>
<accession>A0ABT3THG7</accession>
<dbReference type="HAMAP" id="MF_00378">
    <property type="entry name" value="Exonuc_7_L"/>
    <property type="match status" value="1"/>
</dbReference>
<name>A0ABT3THG7_9GAMM</name>
<evidence type="ECO:0000256" key="1">
    <source>
        <dbReference type="ARBA" id="ARBA00022490"/>
    </source>
</evidence>
<protein>
    <recommendedName>
        <fullName evidence="5">Exodeoxyribonuclease 7 large subunit</fullName>
        <ecNumber evidence="5">3.1.11.6</ecNumber>
    </recommendedName>
    <alternativeName>
        <fullName evidence="5">Exodeoxyribonuclease VII large subunit</fullName>
        <shortName evidence="5">Exonuclease VII large subunit</shortName>
    </alternativeName>
</protein>
<evidence type="ECO:0000256" key="2">
    <source>
        <dbReference type="ARBA" id="ARBA00022722"/>
    </source>
</evidence>
<evidence type="ECO:0000259" key="7">
    <source>
        <dbReference type="Pfam" id="PF02601"/>
    </source>
</evidence>
<organism evidence="9 10">
    <name type="scientific">Candidatus Litorirhabdus singularis</name>
    <dbReference type="NCBI Taxonomy" id="2518993"/>
    <lineage>
        <taxon>Bacteria</taxon>
        <taxon>Pseudomonadati</taxon>
        <taxon>Pseudomonadota</taxon>
        <taxon>Gammaproteobacteria</taxon>
        <taxon>Cellvibrionales</taxon>
        <taxon>Halieaceae</taxon>
        <taxon>Candidatus Litorirhabdus</taxon>
    </lineage>
</organism>
<comment type="caution">
    <text evidence="9">The sequence shown here is derived from an EMBL/GenBank/DDBJ whole genome shotgun (WGS) entry which is preliminary data.</text>
</comment>
<evidence type="ECO:0000313" key="9">
    <source>
        <dbReference type="EMBL" id="MCX2981775.1"/>
    </source>
</evidence>
<feature type="domain" description="Exonuclease VII large subunit C-terminal" evidence="7">
    <location>
        <begin position="122"/>
        <end position="438"/>
    </location>
</feature>
<gene>
    <name evidence="5" type="primary">xseA</name>
    <name evidence="9" type="ORF">EYC98_12990</name>
</gene>
<comment type="subunit">
    <text evidence="5">Heterooligomer composed of large and small subunits.</text>
</comment>
<reference evidence="9" key="1">
    <citation type="submission" date="2019-02" db="EMBL/GenBank/DDBJ databases">
        <authorList>
            <person name="Li S.-H."/>
        </authorList>
    </citation>
    <scope>NUCLEOTIDE SEQUENCE</scope>
    <source>
        <strain evidence="9">IMCC14734</strain>
    </source>
</reference>
<keyword evidence="3 5" id="KW-0378">Hydrolase</keyword>
<evidence type="ECO:0000256" key="3">
    <source>
        <dbReference type="ARBA" id="ARBA00022801"/>
    </source>
</evidence>
<evidence type="ECO:0000256" key="6">
    <source>
        <dbReference type="RuleBase" id="RU004355"/>
    </source>
</evidence>
<dbReference type="Pfam" id="PF13742">
    <property type="entry name" value="tRNA_anti_2"/>
    <property type="match status" value="1"/>
</dbReference>
<keyword evidence="1 5" id="KW-0963">Cytoplasm</keyword>
<dbReference type="PANTHER" id="PTHR30008">
    <property type="entry name" value="EXODEOXYRIBONUCLEASE 7 LARGE SUBUNIT"/>
    <property type="match status" value="1"/>
</dbReference>
<evidence type="ECO:0000259" key="8">
    <source>
        <dbReference type="Pfam" id="PF13742"/>
    </source>
</evidence>
<dbReference type="EC" id="3.1.11.6" evidence="5"/>
<dbReference type="InterPro" id="IPR003753">
    <property type="entry name" value="Exonuc_VII_L"/>
</dbReference>
<evidence type="ECO:0000256" key="4">
    <source>
        <dbReference type="ARBA" id="ARBA00022839"/>
    </source>
</evidence>
<dbReference type="NCBIfam" id="TIGR00237">
    <property type="entry name" value="xseA"/>
    <property type="match status" value="1"/>
</dbReference>
<keyword evidence="2 5" id="KW-0540">Nuclease</keyword>
<comment type="catalytic activity">
    <reaction evidence="5 6">
        <text>Exonucleolytic cleavage in either 5'- to 3'- or 3'- to 5'-direction to yield nucleoside 5'-phosphates.</text>
        <dbReference type="EC" id="3.1.11.6"/>
    </reaction>
</comment>
<comment type="similarity">
    <text evidence="5 6">Belongs to the XseA family.</text>
</comment>
<evidence type="ECO:0000256" key="5">
    <source>
        <dbReference type="HAMAP-Rule" id="MF_00378"/>
    </source>
</evidence>
<dbReference type="PANTHER" id="PTHR30008:SF0">
    <property type="entry name" value="EXODEOXYRIBONUCLEASE 7 LARGE SUBUNIT"/>
    <property type="match status" value="1"/>
</dbReference>
<sequence>MNPETLSVSELNRRVKRVLDNHFDFLWVEGEISNLARPGSGHWYFSLKDDRAQVRCAMFRNTNQRVRFAPANGDQVRIRASASLYPGRGEFQLVVEHMEAAGAGRLQQAFEALKTKLQAEGLFDTELKQALPQYPAHVAIISSPTGAAIRDMITVFKRRSPGTRLTLLPVAVQGEAAAPQLAAAVGYANRYQMSDLPPFDALIIGRGGGSIEDLWAFNDETLARAINASKIPVVSAVGHEVDFTIADFVADARAATPSAAAELLSPEQPQLIASLRSTEQALYRSISRRLRAEREGVQNLRRLLKHPGERLQEQFQRLDDLELRLNLSLSNQMERRRQKLSLTRAHLGRLSPERGISQYRYALHNAMAALRSSMRLQLQTQGSRLGRTTGMLNSLSPLATLERGYALVTTEDGAVLTDASQTHVGATIHTRLAHGQLSSVVDSMSSETVNNKNE</sequence>
<evidence type="ECO:0000313" key="10">
    <source>
        <dbReference type="Proteomes" id="UP001143362"/>
    </source>
</evidence>
<comment type="function">
    <text evidence="5">Bidirectionally degrades single-stranded DNA into large acid-insoluble oligonucleotides, which are then degraded further into small acid-soluble oligonucleotides.</text>
</comment>
<dbReference type="InterPro" id="IPR020579">
    <property type="entry name" value="Exonuc_VII_lsu_C"/>
</dbReference>
<comment type="subcellular location">
    <subcellularLocation>
        <location evidence="5 6">Cytoplasm</location>
    </subcellularLocation>
</comment>
<dbReference type="Proteomes" id="UP001143362">
    <property type="component" value="Unassembled WGS sequence"/>
</dbReference>
<dbReference type="EMBL" id="SHNN01000002">
    <property type="protein sequence ID" value="MCX2981775.1"/>
    <property type="molecule type" value="Genomic_DNA"/>
</dbReference>
<keyword evidence="10" id="KW-1185">Reference proteome</keyword>